<protein>
    <submittedName>
        <fullName evidence="2">Uncharacterized protein</fullName>
    </submittedName>
</protein>
<sequence length="84" mass="9124">MGRGPHRGTQPEKGAAASFATPNTGRGSHPGPARRRRGSPRRDNQDLQVQFYGKGALSESSSRNKIFCVPSTNLHSLHIIKMLS</sequence>
<dbReference type="Proteomes" id="UP001066276">
    <property type="component" value="Chromosome 6"/>
</dbReference>
<feature type="region of interest" description="Disordered" evidence="1">
    <location>
        <begin position="1"/>
        <end position="47"/>
    </location>
</feature>
<organism evidence="2 3">
    <name type="scientific">Pleurodeles waltl</name>
    <name type="common">Iberian ribbed newt</name>
    <dbReference type="NCBI Taxonomy" id="8319"/>
    <lineage>
        <taxon>Eukaryota</taxon>
        <taxon>Metazoa</taxon>
        <taxon>Chordata</taxon>
        <taxon>Craniata</taxon>
        <taxon>Vertebrata</taxon>
        <taxon>Euteleostomi</taxon>
        <taxon>Amphibia</taxon>
        <taxon>Batrachia</taxon>
        <taxon>Caudata</taxon>
        <taxon>Salamandroidea</taxon>
        <taxon>Salamandridae</taxon>
        <taxon>Pleurodelinae</taxon>
        <taxon>Pleurodeles</taxon>
    </lineage>
</organism>
<dbReference type="AlphaFoldDB" id="A0AAV7QKR8"/>
<dbReference type="EMBL" id="JANPWB010000010">
    <property type="protein sequence ID" value="KAJ1141132.1"/>
    <property type="molecule type" value="Genomic_DNA"/>
</dbReference>
<reference evidence="2" key="1">
    <citation type="journal article" date="2022" name="bioRxiv">
        <title>Sequencing and chromosome-scale assembly of the giantPleurodeles waltlgenome.</title>
        <authorList>
            <person name="Brown T."/>
            <person name="Elewa A."/>
            <person name="Iarovenko S."/>
            <person name="Subramanian E."/>
            <person name="Araus A.J."/>
            <person name="Petzold A."/>
            <person name="Susuki M."/>
            <person name="Suzuki K.-i.T."/>
            <person name="Hayashi T."/>
            <person name="Toyoda A."/>
            <person name="Oliveira C."/>
            <person name="Osipova E."/>
            <person name="Leigh N.D."/>
            <person name="Simon A."/>
            <person name="Yun M.H."/>
        </authorList>
    </citation>
    <scope>NUCLEOTIDE SEQUENCE</scope>
    <source>
        <strain evidence="2">20211129_DDA</strain>
        <tissue evidence="2">Liver</tissue>
    </source>
</reference>
<keyword evidence="3" id="KW-1185">Reference proteome</keyword>
<name>A0AAV7QKR8_PLEWA</name>
<gene>
    <name evidence="2" type="ORF">NDU88_007467</name>
</gene>
<evidence type="ECO:0000256" key="1">
    <source>
        <dbReference type="SAM" id="MobiDB-lite"/>
    </source>
</evidence>
<evidence type="ECO:0000313" key="3">
    <source>
        <dbReference type="Proteomes" id="UP001066276"/>
    </source>
</evidence>
<evidence type="ECO:0000313" key="2">
    <source>
        <dbReference type="EMBL" id="KAJ1141132.1"/>
    </source>
</evidence>
<accession>A0AAV7QKR8</accession>
<proteinExistence type="predicted"/>
<comment type="caution">
    <text evidence="2">The sequence shown here is derived from an EMBL/GenBank/DDBJ whole genome shotgun (WGS) entry which is preliminary data.</text>
</comment>